<evidence type="ECO:0000313" key="3">
    <source>
        <dbReference type="Proteomes" id="UP001251374"/>
    </source>
</evidence>
<reference evidence="2 3" key="1">
    <citation type="submission" date="2023-04" db="EMBL/GenBank/DDBJ databases">
        <title>A long-awaited taxogenomic arrangement of the family Halomonadaceae.</title>
        <authorList>
            <person name="De La Haba R."/>
            <person name="Chuvochina M."/>
            <person name="Wittouck S."/>
            <person name="Arahal D.R."/>
            <person name="Sanchez-Porro C."/>
            <person name="Hugenholtz P."/>
            <person name="Ventosa A."/>
        </authorList>
    </citation>
    <scope>NUCLEOTIDE SEQUENCE [LARGE SCALE GENOMIC DNA]</scope>
    <source>
        <strain evidence="2 3">DSM 26770</strain>
    </source>
</reference>
<sequence length="638" mass="71557">MDNIISANDAYNARHKTPSEVARDFIPSPEFGKLLRANNCILVGPRGSGKTTYLKMMQPQAMKNWLELQSVKEDAGAVIGIFVAADVRWAKQLELVTKNIKNDDVRDLMHEASFVNFLGISFIDAVEKAIQTRLVKSSLAGDGELNRAAEAELAHRISNFFLVKSAPPSFSSFKHALRVRQSEMPKICFKLSQGYDYDEVESTYPYLGLSWIDIITACIDTVGEVVFTPEQRWAVLIDELEIVPAGLLNRLLQPLRSTSGNILFKYALSPTGAASKILSSHDETDPTQGNDYTTVPLWHNTKDHAKFFTRQLFWKALVDKGLVKEAEDIVRALGMSGFSADEESGKTDEKEKPESTIEDRKRAFSSLKEKDESFQDFLFSKKIQIEGLNTSDNTVSGTLVRKITPLVNMRNHVLKKWTIKEGAKKRSKIGLQPYLHYPNLLELTEGNPRWTLNLAECIAFEAQTKGGGIASQGVQRKAVDSFVSRFSSMLEVYPVGGEKVQFTLRGFLKKLSEFLHAKICLDKFSPDPALSFVVDREAADTYGDLILLCIHLGALVITDLDSNGAAAFVSGRQGLVGRKVRICYRLAPEWFLPLRTGRSVTMSRVFSDKKLKNHQEETYEHRFEENAKPTDKPQLDLF</sequence>
<protein>
    <submittedName>
        <fullName evidence="2">Uncharacterized protein</fullName>
    </submittedName>
</protein>
<dbReference type="InterPro" id="IPR056955">
    <property type="entry name" value="ORC-CDC6-like"/>
</dbReference>
<name>A0ABU1HJA0_9GAMM</name>
<gene>
    <name evidence="2" type="ORF">QC821_20030</name>
</gene>
<keyword evidence="3" id="KW-1185">Reference proteome</keyword>
<dbReference type="SUPFAM" id="SSF52540">
    <property type="entry name" value="P-loop containing nucleoside triphosphate hydrolases"/>
    <property type="match status" value="1"/>
</dbReference>
<feature type="region of interest" description="Disordered" evidence="1">
    <location>
        <begin position="617"/>
        <end position="638"/>
    </location>
</feature>
<comment type="caution">
    <text evidence="2">The sequence shown here is derived from an EMBL/GenBank/DDBJ whole genome shotgun (WGS) entry which is preliminary data.</text>
</comment>
<organism evidence="2 3">
    <name type="scientific">Franzmannia qiaohouensis</name>
    <dbReference type="NCBI Taxonomy" id="1329370"/>
    <lineage>
        <taxon>Bacteria</taxon>
        <taxon>Pseudomonadati</taxon>
        <taxon>Pseudomonadota</taxon>
        <taxon>Gammaproteobacteria</taxon>
        <taxon>Oceanospirillales</taxon>
        <taxon>Halomonadaceae</taxon>
        <taxon>Franzmannia</taxon>
    </lineage>
</organism>
<dbReference type="EMBL" id="JARWAM010000021">
    <property type="protein sequence ID" value="MDR5907566.1"/>
    <property type="molecule type" value="Genomic_DNA"/>
</dbReference>
<accession>A0ABU1HJA0</accession>
<dbReference type="RefSeq" id="WP_309725022.1">
    <property type="nucleotide sequence ID" value="NZ_JARWAM010000021.1"/>
</dbReference>
<dbReference type="InterPro" id="IPR027417">
    <property type="entry name" value="P-loop_NTPase"/>
</dbReference>
<feature type="region of interest" description="Disordered" evidence="1">
    <location>
        <begin position="339"/>
        <end position="360"/>
    </location>
</feature>
<proteinExistence type="predicted"/>
<dbReference type="Pfam" id="PF24389">
    <property type="entry name" value="ORC-CDC6-like"/>
    <property type="match status" value="1"/>
</dbReference>
<evidence type="ECO:0000313" key="2">
    <source>
        <dbReference type="EMBL" id="MDR5907566.1"/>
    </source>
</evidence>
<evidence type="ECO:0000256" key="1">
    <source>
        <dbReference type="SAM" id="MobiDB-lite"/>
    </source>
</evidence>
<dbReference type="Proteomes" id="UP001251374">
    <property type="component" value="Unassembled WGS sequence"/>
</dbReference>
<feature type="compositionally biased region" description="Basic and acidic residues" evidence="1">
    <location>
        <begin position="343"/>
        <end position="360"/>
    </location>
</feature>